<organism evidence="2 3">
    <name type="scientific">Pseudonocardia yunnanensis</name>
    <dbReference type="NCBI Taxonomy" id="58107"/>
    <lineage>
        <taxon>Bacteria</taxon>
        <taxon>Bacillati</taxon>
        <taxon>Actinomycetota</taxon>
        <taxon>Actinomycetes</taxon>
        <taxon>Pseudonocardiales</taxon>
        <taxon>Pseudonocardiaceae</taxon>
        <taxon>Pseudonocardia</taxon>
    </lineage>
</organism>
<dbReference type="Proteomes" id="UP001597114">
    <property type="component" value="Unassembled WGS sequence"/>
</dbReference>
<keyword evidence="3" id="KW-1185">Reference proteome</keyword>
<name>A0ABW4ENA3_9PSEU</name>
<evidence type="ECO:0000313" key="2">
    <source>
        <dbReference type="EMBL" id="MFD1516898.1"/>
    </source>
</evidence>
<reference evidence="3" key="1">
    <citation type="journal article" date="2019" name="Int. J. Syst. Evol. Microbiol.">
        <title>The Global Catalogue of Microorganisms (GCM) 10K type strain sequencing project: providing services to taxonomists for standard genome sequencing and annotation.</title>
        <authorList>
            <consortium name="The Broad Institute Genomics Platform"/>
            <consortium name="The Broad Institute Genome Sequencing Center for Infectious Disease"/>
            <person name="Wu L."/>
            <person name="Ma J."/>
        </authorList>
    </citation>
    <scope>NUCLEOTIDE SEQUENCE [LARGE SCALE GENOMIC DNA]</scope>
    <source>
        <strain evidence="3">CCM 7043</strain>
    </source>
</reference>
<dbReference type="EMBL" id="JBHUCO010000005">
    <property type="protein sequence ID" value="MFD1516898.1"/>
    <property type="molecule type" value="Genomic_DNA"/>
</dbReference>
<dbReference type="InterPro" id="IPR046291">
    <property type="entry name" value="DUF6328"/>
</dbReference>
<comment type="caution">
    <text evidence="2">The sequence shown here is derived from an EMBL/GenBank/DDBJ whole genome shotgun (WGS) entry which is preliminary data.</text>
</comment>
<protein>
    <submittedName>
        <fullName evidence="2">DUF6328 family protein</fullName>
    </submittedName>
</protein>
<accession>A0ABW4ENA3</accession>
<sequence>MARDVDDVGADARWDRDARDESTLERLDRNWGDLLQELRVAQTGVQLLTGLLLTVPFQSRFDLLTGPQRVLYLVTLSLSAAATGMLIAPVAMHRVLFRQHARAALVGAGQRFAIGGLGLLGLAVTGVIVLIFDVVAGMTAAIVAGAVCLVVFGLLWAGIPLILRART</sequence>
<gene>
    <name evidence="2" type="ORF">ACFSJD_05335</name>
</gene>
<proteinExistence type="predicted"/>
<feature type="transmembrane region" description="Helical" evidence="1">
    <location>
        <begin position="70"/>
        <end position="91"/>
    </location>
</feature>
<dbReference type="RefSeq" id="WP_344725788.1">
    <property type="nucleotide sequence ID" value="NZ_BAAAUS010000034.1"/>
</dbReference>
<keyword evidence="1" id="KW-1133">Transmembrane helix</keyword>
<keyword evidence="1" id="KW-0812">Transmembrane</keyword>
<dbReference type="Pfam" id="PF19853">
    <property type="entry name" value="DUF6328"/>
    <property type="match status" value="1"/>
</dbReference>
<feature type="transmembrane region" description="Helical" evidence="1">
    <location>
        <begin position="138"/>
        <end position="163"/>
    </location>
</feature>
<feature type="transmembrane region" description="Helical" evidence="1">
    <location>
        <begin position="112"/>
        <end position="132"/>
    </location>
</feature>
<evidence type="ECO:0000313" key="3">
    <source>
        <dbReference type="Proteomes" id="UP001597114"/>
    </source>
</evidence>
<evidence type="ECO:0000256" key="1">
    <source>
        <dbReference type="SAM" id="Phobius"/>
    </source>
</evidence>
<keyword evidence="1" id="KW-0472">Membrane</keyword>